<protein>
    <submittedName>
        <fullName evidence="1">Uncharacterized protein</fullName>
    </submittedName>
</protein>
<gene>
    <name evidence="1" type="ORF">MCOR_39390</name>
</gene>
<sequence length="232" mass="26357">MECLDRNCNNCGIHCLILMQGEIDNSESALDVKWERYEHAILEIDGEESTDDNPSIVTEQLFVFSPDDSHDMYFTHFVRKLVVSYLSSISASVTTIHKFTDGCQAQYKKAAIVLEILVILEETDFEAEDETAIKDLVNRGCIIAVVADDPNDDYFLLKASGKTQILNVDSTDKWAAHFRKSIEIIRGLYFDKLTVEDGVIKFKLLQRKTALVQAISTRFICIDLKILGMKEY</sequence>
<keyword evidence="2" id="KW-1185">Reference proteome</keyword>
<dbReference type="Proteomes" id="UP000507470">
    <property type="component" value="Unassembled WGS sequence"/>
</dbReference>
<reference evidence="1 2" key="1">
    <citation type="submission" date="2020-06" db="EMBL/GenBank/DDBJ databases">
        <authorList>
            <person name="Li R."/>
            <person name="Bekaert M."/>
        </authorList>
    </citation>
    <scope>NUCLEOTIDE SEQUENCE [LARGE SCALE GENOMIC DNA]</scope>
    <source>
        <strain evidence="2">wild</strain>
    </source>
</reference>
<name>A0A6J8DAL5_MYTCO</name>
<dbReference type="AlphaFoldDB" id="A0A6J8DAL5"/>
<proteinExistence type="predicted"/>
<accession>A0A6J8DAL5</accession>
<evidence type="ECO:0000313" key="1">
    <source>
        <dbReference type="EMBL" id="CAC5405733.1"/>
    </source>
</evidence>
<dbReference type="OrthoDB" id="6778796at2759"/>
<dbReference type="EMBL" id="CACVKT020007130">
    <property type="protein sequence ID" value="CAC5405733.1"/>
    <property type="molecule type" value="Genomic_DNA"/>
</dbReference>
<organism evidence="1 2">
    <name type="scientific">Mytilus coruscus</name>
    <name type="common">Sea mussel</name>
    <dbReference type="NCBI Taxonomy" id="42192"/>
    <lineage>
        <taxon>Eukaryota</taxon>
        <taxon>Metazoa</taxon>
        <taxon>Spiralia</taxon>
        <taxon>Lophotrochozoa</taxon>
        <taxon>Mollusca</taxon>
        <taxon>Bivalvia</taxon>
        <taxon>Autobranchia</taxon>
        <taxon>Pteriomorphia</taxon>
        <taxon>Mytilida</taxon>
        <taxon>Mytiloidea</taxon>
        <taxon>Mytilidae</taxon>
        <taxon>Mytilinae</taxon>
        <taxon>Mytilus</taxon>
    </lineage>
</organism>
<evidence type="ECO:0000313" key="2">
    <source>
        <dbReference type="Proteomes" id="UP000507470"/>
    </source>
</evidence>